<keyword evidence="3" id="KW-1185">Reference proteome</keyword>
<feature type="chain" id="PRO_5014435587" description="Apple domain-containing protein" evidence="1">
    <location>
        <begin position="19"/>
        <end position="171"/>
    </location>
</feature>
<dbReference type="OrthoDB" id="10286716at2759"/>
<evidence type="ECO:0000313" key="3">
    <source>
        <dbReference type="Proteomes" id="UP000235023"/>
    </source>
</evidence>
<gene>
    <name evidence="2" type="ORF">BDW42DRAFT_201860</name>
</gene>
<evidence type="ECO:0000313" key="2">
    <source>
        <dbReference type="EMBL" id="PLN79053.1"/>
    </source>
</evidence>
<dbReference type="AlphaFoldDB" id="A0A2J5HP95"/>
<organism evidence="2 3">
    <name type="scientific">Aspergillus taichungensis</name>
    <dbReference type="NCBI Taxonomy" id="482145"/>
    <lineage>
        <taxon>Eukaryota</taxon>
        <taxon>Fungi</taxon>
        <taxon>Dikarya</taxon>
        <taxon>Ascomycota</taxon>
        <taxon>Pezizomycotina</taxon>
        <taxon>Eurotiomycetes</taxon>
        <taxon>Eurotiomycetidae</taxon>
        <taxon>Eurotiales</taxon>
        <taxon>Aspergillaceae</taxon>
        <taxon>Aspergillus</taxon>
        <taxon>Aspergillus subgen. Circumdati</taxon>
    </lineage>
</organism>
<evidence type="ECO:0008006" key="4">
    <source>
        <dbReference type="Google" id="ProtNLM"/>
    </source>
</evidence>
<proteinExistence type="predicted"/>
<sequence>MKLTTVASALMLAASVQAQGWLQSALTSCLESEQTCQNKLNNQPTCPTCPDPNNQPACPDPSNQLAYQDIVCPTQSGVFRAAGDELWRVWCDQKSQRGSEISVVSATSNHDCLDKCDRVRVCSSGDYEVATGRCRLVEGGVKVVGPFYDGYRVPAPGFIAFNHVGRLDKVL</sequence>
<keyword evidence="1" id="KW-0732">Signal</keyword>
<dbReference type="Proteomes" id="UP000235023">
    <property type="component" value="Unassembled WGS sequence"/>
</dbReference>
<reference evidence="3" key="1">
    <citation type="submission" date="2017-12" db="EMBL/GenBank/DDBJ databases">
        <authorList>
            <consortium name="DOE Joint Genome Institute"/>
            <person name="Mondo S.J."/>
            <person name="Kjaerbolling I."/>
            <person name="Vesth T.C."/>
            <person name="Frisvad J.C."/>
            <person name="Nybo J.L."/>
            <person name="Theobald S."/>
            <person name="Kuo A."/>
            <person name="Bowyer P."/>
            <person name="Matsuda Y."/>
            <person name="Lyhne E.K."/>
            <person name="Kogle M.E."/>
            <person name="Clum A."/>
            <person name="Lipzen A."/>
            <person name="Salamov A."/>
            <person name="Ngan C.Y."/>
            <person name="Daum C."/>
            <person name="Chiniquy J."/>
            <person name="Barry K."/>
            <person name="LaButti K."/>
            <person name="Haridas S."/>
            <person name="Simmons B.A."/>
            <person name="Magnuson J.K."/>
            <person name="Mortensen U.H."/>
            <person name="Larsen T.O."/>
            <person name="Grigoriev I.V."/>
            <person name="Baker S.E."/>
            <person name="Andersen M.R."/>
            <person name="Nordberg H.P."/>
            <person name="Cantor M.N."/>
            <person name="Hua S.X."/>
        </authorList>
    </citation>
    <scope>NUCLEOTIDE SEQUENCE [LARGE SCALE GENOMIC DNA]</scope>
    <source>
        <strain evidence="3">IBT 19404</strain>
    </source>
</reference>
<feature type="signal peptide" evidence="1">
    <location>
        <begin position="1"/>
        <end position="18"/>
    </location>
</feature>
<dbReference type="EMBL" id="KZ559566">
    <property type="protein sequence ID" value="PLN79053.1"/>
    <property type="molecule type" value="Genomic_DNA"/>
</dbReference>
<dbReference type="PROSITE" id="PS51257">
    <property type="entry name" value="PROKAR_LIPOPROTEIN"/>
    <property type="match status" value="1"/>
</dbReference>
<evidence type="ECO:0000256" key="1">
    <source>
        <dbReference type="SAM" id="SignalP"/>
    </source>
</evidence>
<name>A0A2J5HP95_9EURO</name>
<protein>
    <recommendedName>
        <fullName evidence="4">Apple domain-containing protein</fullName>
    </recommendedName>
</protein>
<accession>A0A2J5HP95</accession>